<geneLocation type="plasmid" evidence="1 2">
    <name>pCSL1</name>
</geneLocation>
<dbReference type="HOGENOM" id="CLU_1145602_0_0_11"/>
<evidence type="ECO:0000313" key="2">
    <source>
        <dbReference type="Proteomes" id="UP000001318"/>
    </source>
</evidence>
<dbReference type="Proteomes" id="UP000001318">
    <property type="component" value="Plasmid pCSL1"/>
</dbReference>
<reference evidence="1 2" key="1">
    <citation type="journal article" date="2008" name="J. Bacteriol.">
        <title>Genome of the actinomycete plant pathogen Clavibacter michiganensis subsp. sepedonicus suggests recent niche adaptation.</title>
        <authorList>
            <person name="Bentley S.D."/>
            <person name="Corton C."/>
            <person name="Brown S.E."/>
            <person name="Barron A."/>
            <person name="Clark L."/>
            <person name="Doggett J."/>
            <person name="Harris B."/>
            <person name="Ormond D."/>
            <person name="Quail M.A."/>
            <person name="May G."/>
            <person name="Francis D."/>
            <person name="Knudson D."/>
            <person name="Parkhill J."/>
            <person name="Ishimaru C.A."/>
        </authorList>
    </citation>
    <scope>NUCLEOTIDE SEQUENCE [LARGE SCALE GENOMIC DNA]</scope>
    <source>
        <strain evidence="2">ATCC 33113 / DSM 20744 / JCM 9667 / LMG 2889 / ICMP 2535 / C-1</strain>
    </source>
</reference>
<dbReference type="AlphaFoldDB" id="B0RJD6"/>
<dbReference type="GeneID" id="29472856"/>
<gene>
    <name evidence="1" type="ordered locus">pCSL0083</name>
</gene>
<keyword evidence="1" id="KW-0614">Plasmid</keyword>
<dbReference type="EMBL" id="AM849036">
    <property type="protein sequence ID" value="CAQ03326.1"/>
    <property type="molecule type" value="Genomic_DNA"/>
</dbReference>
<name>B0RJD6_CLASE</name>
<proteinExistence type="predicted"/>
<evidence type="ECO:0000313" key="1">
    <source>
        <dbReference type="EMBL" id="CAQ03326.1"/>
    </source>
</evidence>
<sequence length="242" mass="26401">MTATASPITPLITKLNIEWDTDLAGRMSVYGALGAQRGDVLLERIRTATGAEQDELLHALLCLAREGHRGAERILVQALVPAARRMAHRVRALDELDRTDRVGFALGAAWESIRTYKLHLSRRVMANLTMGMLSILAPAATANDRVIASHTHPVSDEILEHVAGAWEDPGESPDAQLANLFTWAVDTNVITSSEVALLSRASLGDESHMTIAADLKITVDGLRTRLKRIRKRLSIAAEASYI</sequence>
<accession>B0RJD6</accession>
<dbReference type="OrthoDB" id="5067540at2"/>
<dbReference type="KEGG" id="cms:pCSL0083"/>
<protein>
    <submittedName>
        <fullName evidence="1">Uncharacterized protein</fullName>
    </submittedName>
</protein>
<keyword evidence="2" id="KW-1185">Reference proteome</keyword>
<dbReference type="RefSeq" id="WP_012300392.1">
    <property type="nucleotide sequence ID" value="NC_010408.1"/>
</dbReference>
<organism evidence="1 2">
    <name type="scientific">Clavibacter sepedonicus</name>
    <name type="common">Clavibacter michiganensis subsp. sepedonicus</name>
    <dbReference type="NCBI Taxonomy" id="31964"/>
    <lineage>
        <taxon>Bacteria</taxon>
        <taxon>Bacillati</taxon>
        <taxon>Actinomycetota</taxon>
        <taxon>Actinomycetes</taxon>
        <taxon>Micrococcales</taxon>
        <taxon>Microbacteriaceae</taxon>
        <taxon>Clavibacter</taxon>
    </lineage>
</organism>